<dbReference type="AlphaFoldDB" id="A0AAV6SCA6"/>
<dbReference type="Proteomes" id="UP000693946">
    <property type="component" value="Linkage Group LG14"/>
</dbReference>
<gene>
    <name evidence="1" type="ORF">JOB18_034606</name>
</gene>
<sequence>MQKGHRRRSDLKQTTTTDYVHKISVRIGFDLLPYNCSSSADNSGLKSGGLLLSMHFILQSLGVYPTRRTHASCSTGSAYGIGAPLKPHETATRGGLRFPLHAEQRVDPRACGPRDSASLLLSPAWAACCSPLPPPVLGPLIKAGLSATAAHQGAPHPHLQQQCLLGFLL</sequence>
<reference evidence="1 2" key="1">
    <citation type="journal article" date="2021" name="Sci. Rep.">
        <title>Chromosome anchoring in Senegalese sole (Solea senegalensis) reveals sex-associated markers and genome rearrangements in flatfish.</title>
        <authorList>
            <person name="Guerrero-Cozar I."/>
            <person name="Gomez-Garrido J."/>
            <person name="Berbel C."/>
            <person name="Martinez-Blanch J.F."/>
            <person name="Alioto T."/>
            <person name="Claros M.G."/>
            <person name="Gagnaire P.A."/>
            <person name="Manchado M."/>
        </authorList>
    </citation>
    <scope>NUCLEOTIDE SEQUENCE [LARGE SCALE GENOMIC DNA]</scope>
    <source>
        <strain evidence="1">Sse05_10M</strain>
    </source>
</reference>
<protein>
    <submittedName>
        <fullName evidence="1">Uncharacterized protein</fullName>
    </submittedName>
</protein>
<dbReference type="EMBL" id="JAGKHQ010000006">
    <property type="protein sequence ID" value="KAG7514470.1"/>
    <property type="molecule type" value="Genomic_DNA"/>
</dbReference>
<organism evidence="1 2">
    <name type="scientific">Solea senegalensis</name>
    <name type="common">Senegalese sole</name>
    <dbReference type="NCBI Taxonomy" id="28829"/>
    <lineage>
        <taxon>Eukaryota</taxon>
        <taxon>Metazoa</taxon>
        <taxon>Chordata</taxon>
        <taxon>Craniata</taxon>
        <taxon>Vertebrata</taxon>
        <taxon>Euteleostomi</taxon>
        <taxon>Actinopterygii</taxon>
        <taxon>Neopterygii</taxon>
        <taxon>Teleostei</taxon>
        <taxon>Neoteleostei</taxon>
        <taxon>Acanthomorphata</taxon>
        <taxon>Carangaria</taxon>
        <taxon>Pleuronectiformes</taxon>
        <taxon>Pleuronectoidei</taxon>
        <taxon>Soleidae</taxon>
        <taxon>Solea</taxon>
    </lineage>
</organism>
<evidence type="ECO:0000313" key="2">
    <source>
        <dbReference type="Proteomes" id="UP000693946"/>
    </source>
</evidence>
<comment type="caution">
    <text evidence="1">The sequence shown here is derived from an EMBL/GenBank/DDBJ whole genome shotgun (WGS) entry which is preliminary data.</text>
</comment>
<evidence type="ECO:0000313" key="1">
    <source>
        <dbReference type="EMBL" id="KAG7514470.1"/>
    </source>
</evidence>
<name>A0AAV6SCA6_SOLSE</name>
<proteinExistence type="predicted"/>
<accession>A0AAV6SCA6</accession>
<keyword evidence="2" id="KW-1185">Reference proteome</keyword>